<dbReference type="Proteomes" id="UP000001947">
    <property type="component" value="Chromosome"/>
</dbReference>
<organism evidence="1 2">
    <name type="scientific">Saccharophagus degradans (strain 2-40 / ATCC 43961 / DSM 17024)</name>
    <dbReference type="NCBI Taxonomy" id="203122"/>
    <lineage>
        <taxon>Bacteria</taxon>
        <taxon>Pseudomonadati</taxon>
        <taxon>Pseudomonadota</taxon>
        <taxon>Gammaproteobacteria</taxon>
        <taxon>Cellvibrionales</taxon>
        <taxon>Cellvibrionaceae</taxon>
        <taxon>Saccharophagus</taxon>
    </lineage>
</organism>
<evidence type="ECO:0000313" key="1">
    <source>
        <dbReference type="EMBL" id="ABD83121.1"/>
    </source>
</evidence>
<dbReference type="EMBL" id="CP000282">
    <property type="protein sequence ID" value="ABD83121.1"/>
    <property type="molecule type" value="Genomic_DNA"/>
</dbReference>
<sequence>MNVFLLQPDFDYKEIDLSPLDIEDIFPENITLESILDFSKHNMALKEFWSAIKVDFAGKSEVQHVPDIGIWMDGVLLLSTATKIFVANVLQPFGEFLPITIHAEEWFLFNCTTMASAEVIVDGIIAINLKDNSLNNAPIFKVIVNGKANLYCIEKFKRLLSDYNLKGLQVKIYKQDLVTCTKQPITALS</sequence>
<name>Q21DV8_SACD2</name>
<dbReference type="HOGENOM" id="CLU_120470_0_0_6"/>
<accession>Q21DV8</accession>
<proteinExistence type="predicted"/>
<keyword evidence="2" id="KW-1185">Reference proteome</keyword>
<dbReference type="RefSeq" id="WP_011470336.1">
    <property type="nucleotide sequence ID" value="NC_007912.1"/>
</dbReference>
<dbReference type="OrthoDB" id="5881728at2"/>
<dbReference type="GeneID" id="98615465"/>
<protein>
    <submittedName>
        <fullName evidence="1">Uncharacterized protein</fullName>
    </submittedName>
</protein>
<gene>
    <name evidence="1" type="ordered locus">Sde_3866</name>
</gene>
<reference evidence="1 2" key="1">
    <citation type="journal article" date="2008" name="PLoS Genet.">
        <title>Complete genome sequence of the complex carbohydrate-degrading marine bacterium, Saccharophagus degradans strain 2-40 T.</title>
        <authorList>
            <person name="Weiner R.M."/>
            <person name="Taylor L.E.II."/>
            <person name="Henrissat B."/>
            <person name="Hauser L."/>
            <person name="Land M."/>
            <person name="Coutinho P.M."/>
            <person name="Rancurel C."/>
            <person name="Saunders E.H."/>
            <person name="Longmire A.G."/>
            <person name="Zhang H."/>
            <person name="Bayer E.A."/>
            <person name="Gilbert H.J."/>
            <person name="Larimer F."/>
            <person name="Zhulin I.B."/>
            <person name="Ekborg N.A."/>
            <person name="Lamed R."/>
            <person name="Richardson P.M."/>
            <person name="Borovok I."/>
            <person name="Hutcheson S."/>
        </authorList>
    </citation>
    <scope>NUCLEOTIDE SEQUENCE [LARGE SCALE GENOMIC DNA]</scope>
    <source>
        <strain evidence="2">2-40 / ATCC 43961 / DSM 17024</strain>
    </source>
</reference>
<dbReference type="AlphaFoldDB" id="Q21DV8"/>
<dbReference type="KEGG" id="sde:Sde_3866"/>
<dbReference type="eggNOG" id="ENOG50336T4">
    <property type="taxonomic scope" value="Bacteria"/>
</dbReference>
<evidence type="ECO:0000313" key="2">
    <source>
        <dbReference type="Proteomes" id="UP000001947"/>
    </source>
</evidence>